<evidence type="ECO:0000256" key="2">
    <source>
        <dbReference type="ARBA" id="ARBA00022737"/>
    </source>
</evidence>
<dbReference type="SUPFAM" id="SSF117281">
    <property type="entry name" value="Kelch motif"/>
    <property type="match status" value="1"/>
</dbReference>
<dbReference type="EnsemblMetazoa" id="XM_003248792.3">
    <property type="protein sequence ID" value="XP_003248840.2"/>
    <property type="gene ID" value="LOC100568853"/>
</dbReference>
<dbReference type="GeneID" id="100568853"/>
<evidence type="ECO:0000313" key="3">
    <source>
        <dbReference type="EnsemblMetazoa" id="XP_003248840.2"/>
    </source>
</evidence>
<reference evidence="3" key="2">
    <citation type="submission" date="2022-06" db="UniProtKB">
        <authorList>
            <consortium name="EnsemblMetazoa"/>
        </authorList>
    </citation>
    <scope>IDENTIFICATION</scope>
</reference>
<keyword evidence="2" id="KW-0677">Repeat</keyword>
<dbReference type="RefSeq" id="XP_003248840.2">
    <property type="nucleotide sequence ID" value="XM_003248792.3"/>
</dbReference>
<dbReference type="Pfam" id="PF01344">
    <property type="entry name" value="Kelch_1"/>
    <property type="match status" value="1"/>
</dbReference>
<keyword evidence="4" id="KW-1185">Reference proteome</keyword>
<name>A0A8R2A8B8_ACYPI</name>
<dbReference type="AlphaFoldDB" id="A0A8R2A8B8"/>
<dbReference type="PANTHER" id="PTHR46344">
    <property type="entry name" value="OS02G0202900 PROTEIN"/>
    <property type="match status" value="1"/>
</dbReference>
<protein>
    <submittedName>
        <fullName evidence="3">Uncharacterized protein</fullName>
    </submittedName>
</protein>
<dbReference type="PANTHER" id="PTHR46344:SF27">
    <property type="entry name" value="KELCH REPEAT SUPERFAMILY PROTEIN"/>
    <property type="match status" value="1"/>
</dbReference>
<keyword evidence="1" id="KW-0880">Kelch repeat</keyword>
<proteinExistence type="predicted"/>
<evidence type="ECO:0000256" key="1">
    <source>
        <dbReference type="ARBA" id="ARBA00022441"/>
    </source>
</evidence>
<dbReference type="KEGG" id="api:100568853"/>
<dbReference type="InterPro" id="IPR015915">
    <property type="entry name" value="Kelch-typ_b-propeller"/>
</dbReference>
<accession>A0A8R2A8B8</accession>
<sequence>MLDVSLQLPSWVPMADLVVKRKQLGVGVLDDCIYAVGGGDYNNPLNSVEVFDVSIQKWTLVASMSTERYDLGVGVLNNRLYANTE</sequence>
<reference evidence="4" key="1">
    <citation type="submission" date="2010-06" db="EMBL/GenBank/DDBJ databases">
        <authorList>
            <person name="Jiang H."/>
            <person name="Abraham K."/>
            <person name="Ali S."/>
            <person name="Alsbrooks S.L."/>
            <person name="Anim B.N."/>
            <person name="Anosike U.S."/>
            <person name="Attaway T."/>
            <person name="Bandaranaike D.P."/>
            <person name="Battles P.K."/>
            <person name="Bell S.N."/>
            <person name="Bell A.V."/>
            <person name="Beltran B."/>
            <person name="Bickham C."/>
            <person name="Bustamante Y."/>
            <person name="Caleb T."/>
            <person name="Canada A."/>
            <person name="Cardenas V."/>
            <person name="Carter K."/>
            <person name="Chacko J."/>
            <person name="Chandrabose M.N."/>
            <person name="Chavez D."/>
            <person name="Chavez A."/>
            <person name="Chen L."/>
            <person name="Chu H.-S."/>
            <person name="Claassen K.J."/>
            <person name="Cockrell R."/>
            <person name="Collins M."/>
            <person name="Cooper J.A."/>
            <person name="Cree A."/>
            <person name="Curry S.M."/>
            <person name="Da Y."/>
            <person name="Dao M.D."/>
            <person name="Das B."/>
            <person name="Davila M.-L."/>
            <person name="Davy-Carroll L."/>
            <person name="Denson S."/>
            <person name="Dinh H."/>
            <person name="Ebong V.E."/>
            <person name="Edwards J.R."/>
            <person name="Egan A."/>
            <person name="El-Daye J."/>
            <person name="Escobedo L."/>
            <person name="Fernandez S."/>
            <person name="Fernando P.R."/>
            <person name="Flagg N."/>
            <person name="Forbes L.D."/>
            <person name="Fowler R.G."/>
            <person name="Fu Q."/>
            <person name="Gabisi R.A."/>
            <person name="Ganer J."/>
            <person name="Garbino Pronczuk A."/>
            <person name="Garcia R.M."/>
            <person name="Garner T."/>
            <person name="Garrett T.E."/>
            <person name="Gonzalez D.A."/>
            <person name="Hamid H."/>
            <person name="Hawkins E.S."/>
            <person name="Hirani K."/>
            <person name="Hogues M.E."/>
            <person name="Hollins B."/>
            <person name="Hsiao C.-H."/>
            <person name="Jabil R."/>
            <person name="James M.L."/>
            <person name="Jhangiani S.N."/>
            <person name="Johnson B."/>
            <person name="Johnson Q."/>
            <person name="Joshi V."/>
            <person name="Kalu J.B."/>
            <person name="Kam C."/>
            <person name="Kashfia A."/>
            <person name="Keebler J."/>
            <person name="Kisamo H."/>
            <person name="Kovar C.L."/>
            <person name="Lago L.A."/>
            <person name="Lai C.-Y."/>
            <person name="Laidlaw J."/>
            <person name="Lara F."/>
            <person name="Le T.-K."/>
            <person name="Lee S.L."/>
            <person name="Legall F.H."/>
            <person name="Lemon S.J."/>
            <person name="Lewis L.R."/>
            <person name="Li B."/>
            <person name="Liu Y."/>
            <person name="Liu Y.-S."/>
            <person name="Lopez J."/>
            <person name="Lozado R.J."/>
            <person name="Lu J."/>
            <person name="Madu R.C."/>
            <person name="Maheshwari M."/>
            <person name="Maheshwari R."/>
            <person name="Malloy K."/>
            <person name="Martinez E."/>
            <person name="Mathew T."/>
            <person name="Mercado I.C."/>
            <person name="Mercado C."/>
            <person name="Meyer B."/>
            <person name="Montgomery K."/>
            <person name="Morgan M.B."/>
            <person name="Munidasa M."/>
            <person name="Nazareth L.V."/>
            <person name="Nelson J."/>
            <person name="Ng B.M."/>
            <person name="Nguyen N.B."/>
            <person name="Nguyen P.Q."/>
            <person name="Nguyen T."/>
            <person name="Obregon M."/>
            <person name="Okwuonu G.O."/>
            <person name="Onwere C.G."/>
            <person name="Orozco G."/>
            <person name="Parra A."/>
            <person name="Patel S."/>
            <person name="Patil S."/>
            <person name="Perez A."/>
            <person name="Perez Y."/>
            <person name="Pham C."/>
            <person name="Primus E.L."/>
            <person name="Pu L.-L."/>
            <person name="Puazo M."/>
            <person name="Qin X."/>
            <person name="Quiroz J.B."/>
            <person name="Reese J."/>
            <person name="Richards S."/>
            <person name="Rives C.M."/>
            <person name="Robberts R."/>
            <person name="Ruiz S.J."/>
            <person name="Ruiz M.J."/>
            <person name="Santibanez J."/>
            <person name="Schneider B.W."/>
            <person name="Sisson I."/>
            <person name="Smith M."/>
            <person name="Sodergren E."/>
            <person name="Song X.-Z."/>
            <person name="Song B.B."/>
            <person name="Summersgill H."/>
            <person name="Thelus R."/>
            <person name="Thornton R.D."/>
            <person name="Trejos Z.Y."/>
            <person name="Usmani K."/>
            <person name="Vattathil S."/>
            <person name="Villasana D."/>
            <person name="Walker D.L."/>
            <person name="Wang S."/>
            <person name="Wang K."/>
            <person name="White C.S."/>
            <person name="Williams A.C."/>
            <person name="Williamson J."/>
            <person name="Wilson K."/>
            <person name="Woghiren I.O."/>
            <person name="Woodworth J.R."/>
            <person name="Worley K.C."/>
            <person name="Wright R.A."/>
            <person name="Wu W."/>
            <person name="Young L."/>
            <person name="Zhang L."/>
            <person name="Zhang J."/>
            <person name="Zhu Y."/>
            <person name="Muzny D.M."/>
            <person name="Weinstock G."/>
            <person name="Gibbs R.A."/>
        </authorList>
    </citation>
    <scope>NUCLEOTIDE SEQUENCE [LARGE SCALE GENOMIC DNA]</scope>
    <source>
        <strain evidence="4">LSR1</strain>
    </source>
</reference>
<dbReference type="InterPro" id="IPR006652">
    <property type="entry name" value="Kelch_1"/>
</dbReference>
<dbReference type="SMART" id="SM00612">
    <property type="entry name" value="Kelch"/>
    <property type="match status" value="1"/>
</dbReference>
<evidence type="ECO:0000313" key="4">
    <source>
        <dbReference type="Proteomes" id="UP000007819"/>
    </source>
</evidence>
<organism evidence="3 4">
    <name type="scientific">Acyrthosiphon pisum</name>
    <name type="common">Pea aphid</name>
    <dbReference type="NCBI Taxonomy" id="7029"/>
    <lineage>
        <taxon>Eukaryota</taxon>
        <taxon>Metazoa</taxon>
        <taxon>Ecdysozoa</taxon>
        <taxon>Arthropoda</taxon>
        <taxon>Hexapoda</taxon>
        <taxon>Insecta</taxon>
        <taxon>Pterygota</taxon>
        <taxon>Neoptera</taxon>
        <taxon>Paraneoptera</taxon>
        <taxon>Hemiptera</taxon>
        <taxon>Sternorrhyncha</taxon>
        <taxon>Aphidomorpha</taxon>
        <taxon>Aphidoidea</taxon>
        <taxon>Aphididae</taxon>
        <taxon>Macrosiphini</taxon>
        <taxon>Acyrthosiphon</taxon>
    </lineage>
</organism>
<dbReference type="Gene3D" id="2.120.10.80">
    <property type="entry name" value="Kelch-type beta propeller"/>
    <property type="match status" value="1"/>
</dbReference>
<dbReference type="OrthoDB" id="45365at2759"/>
<dbReference type="Proteomes" id="UP000007819">
    <property type="component" value="Unassembled WGS sequence"/>
</dbReference>